<dbReference type="AlphaFoldDB" id="A0A7M5V9D8"/>
<keyword evidence="1" id="KW-1133">Transmembrane helix</keyword>
<evidence type="ECO:0000256" key="1">
    <source>
        <dbReference type="SAM" id="Phobius"/>
    </source>
</evidence>
<evidence type="ECO:0000313" key="4">
    <source>
        <dbReference type="Proteomes" id="UP000594262"/>
    </source>
</evidence>
<feature type="domain" description="MGAT4 conserved region" evidence="2">
    <location>
        <begin position="157"/>
        <end position="391"/>
    </location>
</feature>
<keyword evidence="1" id="KW-0812">Transmembrane</keyword>
<reference evidence="3" key="1">
    <citation type="submission" date="2021-01" db="UniProtKB">
        <authorList>
            <consortium name="EnsemblMetazoa"/>
        </authorList>
    </citation>
    <scope>IDENTIFICATION</scope>
</reference>
<sequence length="558" mass="65106">FIRDYSLIKLESEFQFGSRVMRLKRIFGKILAAFLFFVRTRSKEQVYRYLEIAIFLFVVIVNLSFILGGFKGLASDGKETKNPQKAIGDSIGNPTNSSFEVEITKQGRSQVVKSLSDVVSSARAHLKALKKPAFGDIRNMERFYGKSTLVLGKRRPSNEKAFLVFGIPTVKRSHAYYLMDTLRSLMSRAPDDVKKRKEILIIILVADQRKDYLRQVTMDVNSEYETEVKNGLIQVIVPNESFYPNMFNLPQLYGDDQRRVYWRSKQSLDYSFLYYYCKELGEYFVQLEDDVIAASQYYRKMRAFIKKNEYNNWSVLEFGSQGFIGMTYRTKHLKTLSKFIRFFYWTRPVDWLFRDYNQIYLNGNPSNFRIRPPVFLHAGKFSSLDGQVRKLGRGAKSAQSRTEREQLLHWPGQRRYQSKEGNPLAKITSTIDQHFGSNRLRNPYGPKGVFWAKGVHKKDNITIQFNKTQNISQIVFVSGPEGFKNDRFYTTRLFVSYTKPSIDGCSDFESVGVFGTPIVQYKIEDDVKRPVWCVRLMLEKVIQKRWIMVEEIAIHVDK</sequence>
<dbReference type="GO" id="GO:0006487">
    <property type="term" value="P:protein N-linked glycosylation"/>
    <property type="evidence" value="ECO:0007669"/>
    <property type="project" value="TreeGrafter"/>
</dbReference>
<dbReference type="OrthoDB" id="2016523at2759"/>
<name>A0A7M5V9D8_9CNID</name>
<evidence type="ECO:0000313" key="3">
    <source>
        <dbReference type="EnsemblMetazoa" id="CLYHEMP005797.1"/>
    </source>
</evidence>
<dbReference type="PANTHER" id="PTHR12062:SF0">
    <property type="entry name" value="ALPHA-1,3-MANNOSYL-GLYCOPROTEIN 4-BETA-N-ACETYLGLUCOSAMINYLTRANSFERASE B"/>
    <property type="match status" value="1"/>
</dbReference>
<evidence type="ECO:0000259" key="2">
    <source>
        <dbReference type="Pfam" id="PF04666"/>
    </source>
</evidence>
<dbReference type="PANTHER" id="PTHR12062">
    <property type="entry name" value="N-ACETYLGLUCOSAMINYLTRANSFERASE VI"/>
    <property type="match status" value="1"/>
</dbReference>
<keyword evidence="1" id="KW-0472">Membrane</keyword>
<dbReference type="EnsemblMetazoa" id="CLYHEMT005797.1">
    <property type="protein sequence ID" value="CLYHEMP005797.1"/>
    <property type="gene ID" value="CLYHEMG005797"/>
</dbReference>
<protein>
    <recommendedName>
        <fullName evidence="2">MGAT4 conserved region domain-containing protein</fullName>
    </recommendedName>
</protein>
<accession>A0A7M5V9D8</accession>
<organism evidence="3 4">
    <name type="scientific">Clytia hemisphaerica</name>
    <dbReference type="NCBI Taxonomy" id="252671"/>
    <lineage>
        <taxon>Eukaryota</taxon>
        <taxon>Metazoa</taxon>
        <taxon>Cnidaria</taxon>
        <taxon>Hydrozoa</taxon>
        <taxon>Hydroidolina</taxon>
        <taxon>Leptothecata</taxon>
        <taxon>Obeliida</taxon>
        <taxon>Clytiidae</taxon>
        <taxon>Clytia</taxon>
    </lineage>
</organism>
<dbReference type="InterPro" id="IPR057279">
    <property type="entry name" value="MGAT4"/>
</dbReference>
<dbReference type="Pfam" id="PF04666">
    <property type="entry name" value="MGAT4_cons"/>
    <property type="match status" value="1"/>
</dbReference>
<dbReference type="GO" id="GO:0008375">
    <property type="term" value="F:acetylglucosaminyltransferase activity"/>
    <property type="evidence" value="ECO:0007669"/>
    <property type="project" value="TreeGrafter"/>
</dbReference>
<keyword evidence="4" id="KW-1185">Reference proteome</keyword>
<proteinExistence type="predicted"/>
<dbReference type="Proteomes" id="UP000594262">
    <property type="component" value="Unplaced"/>
</dbReference>
<feature type="transmembrane region" description="Helical" evidence="1">
    <location>
        <begin position="50"/>
        <end position="70"/>
    </location>
</feature>
<dbReference type="InterPro" id="IPR006759">
    <property type="entry name" value="Glyco_transf_54"/>
</dbReference>